<dbReference type="Proteomes" id="UP000183275">
    <property type="component" value="Unassembled WGS sequence"/>
</dbReference>
<evidence type="ECO:0000313" key="2">
    <source>
        <dbReference type="Proteomes" id="UP000183275"/>
    </source>
</evidence>
<dbReference type="EMBL" id="FOIS01000002">
    <property type="protein sequence ID" value="SEW01239.1"/>
    <property type="molecule type" value="Genomic_DNA"/>
</dbReference>
<organism evidence="1 2">
    <name type="scientific">Natrinema salifodinae</name>
    <dbReference type="NCBI Taxonomy" id="1202768"/>
    <lineage>
        <taxon>Archaea</taxon>
        <taxon>Methanobacteriati</taxon>
        <taxon>Methanobacteriota</taxon>
        <taxon>Stenosarchaea group</taxon>
        <taxon>Halobacteria</taxon>
        <taxon>Halobacteriales</taxon>
        <taxon>Natrialbaceae</taxon>
        <taxon>Natrinema</taxon>
    </lineage>
</organism>
<protein>
    <submittedName>
        <fullName evidence="1">Uncharacterized protein</fullName>
    </submittedName>
</protein>
<proteinExistence type="predicted"/>
<keyword evidence="2" id="KW-1185">Reference proteome</keyword>
<dbReference type="AlphaFoldDB" id="A0A1I0NIF1"/>
<evidence type="ECO:0000313" key="1">
    <source>
        <dbReference type="EMBL" id="SEW01239.1"/>
    </source>
</evidence>
<gene>
    <name evidence="1" type="ORF">SAMN05216285_1773</name>
</gene>
<reference evidence="2" key="1">
    <citation type="submission" date="2016-10" db="EMBL/GenBank/DDBJ databases">
        <authorList>
            <person name="Varghese N."/>
        </authorList>
    </citation>
    <scope>NUCLEOTIDE SEQUENCE [LARGE SCALE GENOMIC DNA]</scope>
    <source>
        <strain evidence="2">CGMCC 1.12284</strain>
    </source>
</reference>
<accession>A0A1I0NIF1</accession>
<sequence>MILIPYIESTISYSSTENSSREQQPILFLKGHFAFENKAIFSSLTGVSEKTDRVG</sequence>
<name>A0A1I0NIF1_9EURY</name>